<dbReference type="GO" id="GO:0004497">
    <property type="term" value="F:monooxygenase activity"/>
    <property type="evidence" value="ECO:0007669"/>
    <property type="project" value="UniProtKB-KW"/>
</dbReference>
<keyword evidence="5" id="KW-0812">Transmembrane</keyword>
<evidence type="ECO:0000256" key="3">
    <source>
        <dbReference type="ARBA" id="ARBA00023002"/>
    </source>
</evidence>
<feature type="transmembrane region" description="Helical" evidence="5">
    <location>
        <begin position="400"/>
        <end position="420"/>
    </location>
</feature>
<reference evidence="7" key="1">
    <citation type="submission" date="2023-03" db="EMBL/GenBank/DDBJ databases">
        <title>Complete genome of Cladonia borealis.</title>
        <authorList>
            <person name="Park H."/>
        </authorList>
    </citation>
    <scope>NUCLEOTIDE SEQUENCE</scope>
    <source>
        <strain evidence="7">ANT050790</strain>
    </source>
</reference>
<dbReference type="SUPFAM" id="SSF51905">
    <property type="entry name" value="FAD/NAD(P)-binding domain"/>
    <property type="match status" value="1"/>
</dbReference>
<evidence type="ECO:0000256" key="1">
    <source>
        <dbReference type="ARBA" id="ARBA00022630"/>
    </source>
</evidence>
<proteinExistence type="predicted"/>
<sequence length="421" mass="47184">MSRTSSGTYKIAIVGAGPAGCILARLLQPLKVDLTIFESDPSPNIRAQGGTLDLHEETGLYALRKANLYADFLQLARFNGDALAVCDKHMLRYLDLKSTKENSWFAQGKPEIDRAVLRKLLYDCLSEGIIRWGYKLKSMNTSTLELRFENGIVKGDFDLVIGADGAWSNVRPLLTPVQPFFAGMGGHNLIIPAAKEKFPELENFINRGSVFAFSDGRVIMGQHMGDGSIYVSIWGVRGEDWMREAGYNVSDGKAVKKALIEEYKNWDGRLLKLIQAADAEKVTPRSLFMLPVGMRWESRPGLTLLGDAAHLMTPFVGEGVNAAMRDAVGLAEAIDLAIQDGGGKECLHGRIRKYEDEMFARVTPVQAKTEDMMHLMFAEGAPRTVIEKWSIRAMKDEMNLFLFTLFRLYVYIYFFCFKMLY</sequence>
<evidence type="ECO:0000259" key="6">
    <source>
        <dbReference type="Pfam" id="PF01494"/>
    </source>
</evidence>
<evidence type="ECO:0000256" key="2">
    <source>
        <dbReference type="ARBA" id="ARBA00022827"/>
    </source>
</evidence>
<protein>
    <recommendedName>
        <fullName evidence="6">FAD-binding domain-containing protein</fullName>
    </recommendedName>
</protein>
<dbReference type="GO" id="GO:0071949">
    <property type="term" value="F:FAD binding"/>
    <property type="evidence" value="ECO:0007669"/>
    <property type="project" value="InterPro"/>
</dbReference>
<accession>A0AA39R1H8</accession>
<dbReference type="Pfam" id="PF01494">
    <property type="entry name" value="FAD_binding_3"/>
    <property type="match status" value="1"/>
</dbReference>
<dbReference type="InterPro" id="IPR036188">
    <property type="entry name" value="FAD/NAD-bd_sf"/>
</dbReference>
<feature type="domain" description="FAD-binding" evidence="6">
    <location>
        <begin position="9"/>
        <end position="347"/>
    </location>
</feature>
<dbReference type="EMBL" id="JAFEKC020000013">
    <property type="protein sequence ID" value="KAK0511598.1"/>
    <property type="molecule type" value="Genomic_DNA"/>
</dbReference>
<keyword evidence="3" id="KW-0560">Oxidoreductase</keyword>
<evidence type="ECO:0000313" key="8">
    <source>
        <dbReference type="Proteomes" id="UP001166286"/>
    </source>
</evidence>
<dbReference type="AlphaFoldDB" id="A0AA39R1H8"/>
<dbReference type="Gene3D" id="3.50.50.60">
    <property type="entry name" value="FAD/NAD(P)-binding domain"/>
    <property type="match status" value="1"/>
</dbReference>
<evidence type="ECO:0000256" key="4">
    <source>
        <dbReference type="ARBA" id="ARBA00023033"/>
    </source>
</evidence>
<keyword evidence="4" id="KW-0503">Monooxygenase</keyword>
<evidence type="ECO:0000313" key="7">
    <source>
        <dbReference type="EMBL" id="KAK0511598.1"/>
    </source>
</evidence>
<dbReference type="PANTHER" id="PTHR46972:SF1">
    <property type="entry name" value="FAD DEPENDENT OXIDOREDUCTASE DOMAIN-CONTAINING PROTEIN"/>
    <property type="match status" value="1"/>
</dbReference>
<organism evidence="7 8">
    <name type="scientific">Cladonia borealis</name>
    <dbReference type="NCBI Taxonomy" id="184061"/>
    <lineage>
        <taxon>Eukaryota</taxon>
        <taxon>Fungi</taxon>
        <taxon>Dikarya</taxon>
        <taxon>Ascomycota</taxon>
        <taxon>Pezizomycotina</taxon>
        <taxon>Lecanoromycetes</taxon>
        <taxon>OSLEUM clade</taxon>
        <taxon>Lecanoromycetidae</taxon>
        <taxon>Lecanorales</taxon>
        <taxon>Lecanorineae</taxon>
        <taxon>Cladoniaceae</taxon>
        <taxon>Cladonia</taxon>
    </lineage>
</organism>
<comment type="caution">
    <text evidence="7">The sequence shown here is derived from an EMBL/GenBank/DDBJ whole genome shotgun (WGS) entry which is preliminary data.</text>
</comment>
<keyword evidence="5" id="KW-1133">Transmembrane helix</keyword>
<keyword evidence="2" id="KW-0274">FAD</keyword>
<keyword evidence="1" id="KW-0285">Flavoprotein</keyword>
<dbReference type="Proteomes" id="UP001166286">
    <property type="component" value="Unassembled WGS sequence"/>
</dbReference>
<evidence type="ECO:0000256" key="5">
    <source>
        <dbReference type="SAM" id="Phobius"/>
    </source>
</evidence>
<dbReference type="PANTHER" id="PTHR46972">
    <property type="entry name" value="MONOOXYGENASE ASQM-RELATED"/>
    <property type="match status" value="1"/>
</dbReference>
<dbReference type="InterPro" id="IPR002938">
    <property type="entry name" value="FAD-bd"/>
</dbReference>
<name>A0AA39R1H8_9LECA</name>
<keyword evidence="8" id="KW-1185">Reference proteome</keyword>
<keyword evidence="5" id="KW-0472">Membrane</keyword>
<dbReference type="PRINTS" id="PR00420">
    <property type="entry name" value="RNGMNOXGNASE"/>
</dbReference>
<gene>
    <name evidence="7" type="ORF">JMJ35_006171</name>
</gene>